<organism evidence="7">
    <name type="scientific">Oikopleura dioica</name>
    <name type="common">Tunicate</name>
    <dbReference type="NCBI Taxonomy" id="34765"/>
    <lineage>
        <taxon>Eukaryota</taxon>
        <taxon>Metazoa</taxon>
        <taxon>Chordata</taxon>
        <taxon>Tunicata</taxon>
        <taxon>Appendicularia</taxon>
        <taxon>Copelata</taxon>
        <taxon>Oikopleuridae</taxon>
        <taxon>Oikopleura</taxon>
    </lineage>
</organism>
<comment type="subcellular location">
    <subcellularLocation>
        <location evidence="1">Membrane</location>
        <topology evidence="1">Multi-pass membrane protein</topology>
    </subcellularLocation>
</comment>
<feature type="transmembrane region" description="Helical" evidence="6">
    <location>
        <begin position="223"/>
        <end position="243"/>
    </location>
</feature>
<keyword evidence="5 6" id="KW-0472">Membrane</keyword>
<dbReference type="PANTHER" id="PTHR19432:SF35">
    <property type="entry name" value="SOLUTE CARRIER FAMILY 45 MEMBER 3 ISOFORM X1"/>
    <property type="match status" value="1"/>
</dbReference>
<dbReference type="AlphaFoldDB" id="E4Y3H0"/>
<dbReference type="GO" id="GO:0008506">
    <property type="term" value="F:sucrose:proton symporter activity"/>
    <property type="evidence" value="ECO:0007669"/>
    <property type="project" value="TreeGrafter"/>
</dbReference>
<evidence type="ECO:0000313" key="7">
    <source>
        <dbReference type="EMBL" id="CBY16378.1"/>
    </source>
</evidence>
<dbReference type="SUPFAM" id="SSF103473">
    <property type="entry name" value="MFS general substrate transporter"/>
    <property type="match status" value="1"/>
</dbReference>
<evidence type="ECO:0000256" key="6">
    <source>
        <dbReference type="SAM" id="Phobius"/>
    </source>
</evidence>
<dbReference type="InterPro" id="IPR036259">
    <property type="entry name" value="MFS_trans_sf"/>
</dbReference>
<evidence type="ECO:0000256" key="5">
    <source>
        <dbReference type="ARBA" id="ARBA00023136"/>
    </source>
</evidence>
<dbReference type="Proteomes" id="UP000001307">
    <property type="component" value="Unassembled WGS sequence"/>
</dbReference>
<evidence type="ECO:0000256" key="4">
    <source>
        <dbReference type="ARBA" id="ARBA00022989"/>
    </source>
</evidence>
<proteinExistence type="predicted"/>
<gene>
    <name evidence="7" type="ORF">GSOID_T00001526001</name>
</gene>
<dbReference type="Gene3D" id="1.20.1250.20">
    <property type="entry name" value="MFS general substrate transporter like domains"/>
    <property type="match status" value="1"/>
</dbReference>
<evidence type="ECO:0000256" key="1">
    <source>
        <dbReference type="ARBA" id="ARBA00004141"/>
    </source>
</evidence>
<feature type="transmembrane region" description="Helical" evidence="6">
    <location>
        <begin position="140"/>
        <end position="161"/>
    </location>
</feature>
<dbReference type="InParanoid" id="E4Y3H0"/>
<keyword evidence="4 6" id="KW-1133">Transmembrane helix</keyword>
<dbReference type="PANTHER" id="PTHR19432">
    <property type="entry name" value="SUGAR TRANSPORTER"/>
    <property type="match status" value="1"/>
</dbReference>
<feature type="transmembrane region" description="Helical" evidence="6">
    <location>
        <begin position="292"/>
        <end position="320"/>
    </location>
</feature>
<feature type="non-terminal residue" evidence="7">
    <location>
        <position position="1"/>
    </location>
</feature>
<reference evidence="7" key="1">
    <citation type="journal article" date="2010" name="Science">
        <title>Plasticity of animal genome architecture unmasked by rapid evolution of a pelagic tunicate.</title>
        <authorList>
            <person name="Denoeud F."/>
            <person name="Henriet S."/>
            <person name="Mungpakdee S."/>
            <person name="Aury J.M."/>
            <person name="Da Silva C."/>
            <person name="Brinkmann H."/>
            <person name="Mikhaleva J."/>
            <person name="Olsen L.C."/>
            <person name="Jubin C."/>
            <person name="Canestro C."/>
            <person name="Bouquet J.M."/>
            <person name="Danks G."/>
            <person name="Poulain J."/>
            <person name="Campsteijn C."/>
            <person name="Adamski M."/>
            <person name="Cross I."/>
            <person name="Yadetie F."/>
            <person name="Muffato M."/>
            <person name="Louis A."/>
            <person name="Butcher S."/>
            <person name="Tsagkogeorga G."/>
            <person name="Konrad A."/>
            <person name="Singh S."/>
            <person name="Jensen M.F."/>
            <person name="Cong E.H."/>
            <person name="Eikeseth-Otteraa H."/>
            <person name="Noel B."/>
            <person name="Anthouard V."/>
            <person name="Porcel B.M."/>
            <person name="Kachouri-Lafond R."/>
            <person name="Nishino A."/>
            <person name="Ugolini M."/>
            <person name="Chourrout P."/>
            <person name="Nishida H."/>
            <person name="Aasland R."/>
            <person name="Huzurbazar S."/>
            <person name="Westhof E."/>
            <person name="Delsuc F."/>
            <person name="Lehrach H."/>
            <person name="Reinhardt R."/>
            <person name="Weissenbach J."/>
            <person name="Roy S.W."/>
            <person name="Artiguenave F."/>
            <person name="Postlethwait J.H."/>
            <person name="Manak J.R."/>
            <person name="Thompson E.M."/>
            <person name="Jaillon O."/>
            <person name="Du Pasquier L."/>
            <person name="Boudinot P."/>
            <person name="Liberles D.A."/>
            <person name="Volff J.N."/>
            <person name="Philippe H."/>
            <person name="Lenhard B."/>
            <person name="Roest Crollius H."/>
            <person name="Wincker P."/>
            <person name="Chourrout D."/>
        </authorList>
    </citation>
    <scope>NUCLEOTIDE SEQUENCE [LARGE SCALE GENOMIC DNA]</scope>
</reference>
<dbReference type="OrthoDB" id="28755at2759"/>
<keyword evidence="8" id="KW-1185">Reference proteome</keyword>
<feature type="transmembrane region" description="Helical" evidence="6">
    <location>
        <begin position="249"/>
        <end position="271"/>
    </location>
</feature>
<protein>
    <submittedName>
        <fullName evidence="7">Uncharacterized protein</fullName>
    </submittedName>
</protein>
<feature type="transmembrane region" description="Helical" evidence="6">
    <location>
        <begin position="326"/>
        <end position="348"/>
    </location>
</feature>
<dbReference type="EMBL" id="FN654142">
    <property type="protein sequence ID" value="CBY16378.1"/>
    <property type="molecule type" value="Genomic_DNA"/>
</dbReference>
<keyword evidence="3 6" id="KW-0812">Transmembrane</keyword>
<evidence type="ECO:0000313" key="8">
    <source>
        <dbReference type="Proteomes" id="UP000001307"/>
    </source>
</evidence>
<evidence type="ECO:0000256" key="2">
    <source>
        <dbReference type="ARBA" id="ARBA00022448"/>
    </source>
</evidence>
<sequence length="357" mass="41069">RYFPKKKSVNLLLKGLCFEHPNIIYRCWRRNRLSVRWCFWNGRQSEIILRRFGLFLRITLLNHDFFQRTTVPPKEDTSENSTDVVDYEREINNNDRSILEITPPPGAKKKKEKKKKPILVEQEVTFRNMMKSIYNMPVELATLCLGDLCNWVMIVTLIIYYTDVFGYVVYEGNVDAPENSTDYQNYQEGFAMGCYGLVLYSISMSICSAAIERYDLFNKLGMKNMYVCVYTLIAISSFIMFLYPSKWVILSLTLVIGSGFAVLYTLPFQILSRYFQSKIYLKKSPPGTKRSYGLDCAILISQTYLGQLIMSLITGPIIAAYSSPSVIFFICSVCAVLGAFVSGFLVHYEVTEPPLHK</sequence>
<feature type="transmembrane region" description="Helical" evidence="6">
    <location>
        <begin position="190"/>
        <end position="211"/>
    </location>
</feature>
<keyword evidence="2" id="KW-0813">Transport</keyword>
<accession>E4Y3H0</accession>
<dbReference type="GO" id="GO:0016020">
    <property type="term" value="C:membrane"/>
    <property type="evidence" value="ECO:0007669"/>
    <property type="project" value="UniProtKB-SubCell"/>
</dbReference>
<evidence type="ECO:0000256" key="3">
    <source>
        <dbReference type="ARBA" id="ARBA00022692"/>
    </source>
</evidence>
<name>E4Y3H0_OIKDI</name>